<evidence type="ECO:0000313" key="1">
    <source>
        <dbReference type="EMBL" id="CAE32123.1"/>
    </source>
</evidence>
<protein>
    <recommendedName>
        <fullName evidence="3">Type III secretion protein</fullName>
    </recommendedName>
</protein>
<reference evidence="1 2" key="1">
    <citation type="journal article" date="2003" name="Nat. Genet.">
        <title>Comparative analysis of the genome sequences of Bordetella pertussis, Bordetella parapertussis and Bordetella bronchiseptica.</title>
        <authorList>
            <person name="Parkhill J."/>
            <person name="Sebaihia M."/>
            <person name="Preston A."/>
            <person name="Murphy L.D."/>
            <person name="Thomson N.R."/>
            <person name="Harris D.E."/>
            <person name="Holden M.T.G."/>
            <person name="Churcher C.M."/>
            <person name="Bentley S.D."/>
            <person name="Mungall K.L."/>
            <person name="Cerdeno-Tarraga A.-M."/>
            <person name="Temple L."/>
            <person name="James K.D."/>
            <person name="Harris B."/>
            <person name="Quail M.A."/>
            <person name="Achtman M."/>
            <person name="Atkin R."/>
            <person name="Baker S."/>
            <person name="Basham D."/>
            <person name="Bason N."/>
            <person name="Cherevach I."/>
            <person name="Chillingworth T."/>
            <person name="Collins M."/>
            <person name="Cronin A."/>
            <person name="Davis P."/>
            <person name="Doggett J."/>
            <person name="Feltwell T."/>
            <person name="Goble A."/>
            <person name="Hamlin N."/>
            <person name="Hauser H."/>
            <person name="Holroyd S."/>
            <person name="Jagels K."/>
            <person name="Leather S."/>
            <person name="Moule S."/>
            <person name="Norberczak H."/>
            <person name="O'Neil S."/>
            <person name="Ormond D."/>
            <person name="Price C."/>
            <person name="Rabbinowitsch E."/>
            <person name="Rutter S."/>
            <person name="Sanders M."/>
            <person name="Saunders D."/>
            <person name="Seeger K."/>
            <person name="Sharp S."/>
            <person name="Simmonds M."/>
            <person name="Skelton J."/>
            <person name="Squares R."/>
            <person name="Squares S."/>
            <person name="Stevens K."/>
            <person name="Unwin L."/>
            <person name="Whitehead S."/>
            <person name="Barrell B.G."/>
            <person name="Maskell D.J."/>
        </authorList>
    </citation>
    <scope>NUCLEOTIDE SEQUENCE [LARGE SCALE GENOMIC DNA]</scope>
    <source>
        <strain evidence="1 2">ATCC BAA-588 / NCTC 13252 / RB50</strain>
    </source>
</reference>
<dbReference type="HOGENOM" id="CLU_1264636_0_0_4"/>
<dbReference type="GeneID" id="93204005"/>
<dbReference type="EMBL" id="BX640441">
    <property type="protein sequence ID" value="CAE32123.1"/>
    <property type="molecule type" value="Genomic_DNA"/>
</dbReference>
<sequence length="220" mass="23753">MTEKSVLLSERLMIFNLLPSLTLHASRHDETFPADWVRALCNADAALANAWHRHWSRWILCELGLLNQPVLSLDPPQLKVALLSTDALRTCAAHAGALLCAPRLRRAIDGAEVRTLHAALGRDVMNFAVSSAARALHDGIAASSDWTLAATVQAAQKLGWALLRDAVQGAADEIALRCALKLPRDLDPAPVLPPEAALALVLSMLEILDAEWLSSFPAQA</sequence>
<evidence type="ECO:0000313" key="2">
    <source>
        <dbReference type="Proteomes" id="UP000001027"/>
    </source>
</evidence>
<dbReference type="eggNOG" id="ENOG5034C6K">
    <property type="taxonomic scope" value="Bacteria"/>
</dbReference>
<dbReference type="AlphaFoldDB" id="A0A0H3LLA5"/>
<accession>A0A0H3LLA5</accession>
<proteinExistence type="predicted"/>
<organism evidence="1 2">
    <name type="scientific">Bordetella bronchiseptica (strain ATCC BAA-588 / NCTC 13252 / RB50)</name>
    <name type="common">Alcaligenes bronchisepticus</name>
    <dbReference type="NCBI Taxonomy" id="257310"/>
    <lineage>
        <taxon>Bacteria</taxon>
        <taxon>Pseudomonadati</taxon>
        <taxon>Pseudomonadota</taxon>
        <taxon>Betaproteobacteria</taxon>
        <taxon>Burkholderiales</taxon>
        <taxon>Alcaligenaceae</taxon>
        <taxon>Bordetella</taxon>
    </lineage>
</organism>
<dbReference type="Proteomes" id="UP000001027">
    <property type="component" value="Chromosome"/>
</dbReference>
<dbReference type="Pfam" id="PF06578">
    <property type="entry name" value="YscK"/>
    <property type="match status" value="1"/>
</dbReference>
<name>A0A0H3LLA5_BORBR</name>
<dbReference type="KEGG" id="bbr:BB1626"/>
<evidence type="ECO:0008006" key="3">
    <source>
        <dbReference type="Google" id="ProtNLM"/>
    </source>
</evidence>
<gene>
    <name evidence="1" type="primary">bscK</name>
    <name evidence="1" type="ordered locus">BB1626</name>
</gene>
<dbReference type="InterPro" id="IPR009510">
    <property type="entry name" value="T3SS_K"/>
</dbReference>
<dbReference type="RefSeq" id="WP_003809894.1">
    <property type="nucleotide sequence ID" value="NC_002927.3"/>
</dbReference>